<feature type="non-terminal residue" evidence="1">
    <location>
        <position position="1"/>
    </location>
</feature>
<evidence type="ECO:0000313" key="1">
    <source>
        <dbReference type="EMBL" id="PON83941.1"/>
    </source>
</evidence>
<dbReference type="Proteomes" id="UP000237000">
    <property type="component" value="Unassembled WGS sequence"/>
</dbReference>
<proteinExistence type="predicted"/>
<dbReference type="EMBL" id="JXTC01000170">
    <property type="protein sequence ID" value="PON83941.1"/>
    <property type="molecule type" value="Genomic_DNA"/>
</dbReference>
<reference evidence="2" key="1">
    <citation type="submission" date="2016-06" db="EMBL/GenBank/DDBJ databases">
        <title>Parallel loss of symbiosis genes in relatives of nitrogen-fixing non-legume Parasponia.</title>
        <authorList>
            <person name="Van Velzen R."/>
            <person name="Holmer R."/>
            <person name="Bu F."/>
            <person name="Rutten L."/>
            <person name="Van Zeijl A."/>
            <person name="Liu W."/>
            <person name="Santuari L."/>
            <person name="Cao Q."/>
            <person name="Sharma T."/>
            <person name="Shen D."/>
            <person name="Roswanjaya Y."/>
            <person name="Wardhani T."/>
            <person name="Kalhor M.S."/>
            <person name="Jansen J."/>
            <person name="Van den Hoogen J."/>
            <person name="Gungor B."/>
            <person name="Hartog M."/>
            <person name="Hontelez J."/>
            <person name="Verver J."/>
            <person name="Yang W.-C."/>
            <person name="Schijlen E."/>
            <person name="Repin R."/>
            <person name="Schilthuizen M."/>
            <person name="Schranz E."/>
            <person name="Heidstra R."/>
            <person name="Miyata K."/>
            <person name="Fedorova E."/>
            <person name="Kohlen W."/>
            <person name="Bisseling T."/>
            <person name="Smit S."/>
            <person name="Geurts R."/>
        </authorList>
    </citation>
    <scope>NUCLEOTIDE SEQUENCE [LARGE SCALE GENOMIC DNA]</scope>
    <source>
        <strain evidence="2">cv. RG33-2</strain>
    </source>
</reference>
<dbReference type="AlphaFoldDB" id="A0A2P5EEI2"/>
<dbReference type="InParanoid" id="A0A2P5EEI2"/>
<keyword evidence="2" id="KW-1185">Reference proteome</keyword>
<gene>
    <name evidence="1" type="ORF">TorRG33x02_202350</name>
</gene>
<dbReference type="OrthoDB" id="10319314at2759"/>
<accession>A0A2P5EEI2</accession>
<sequence>TKQERERRTRRRKVNTRVTGSQDPLLVKTGVRSWKARRVPVGSRLAKLAVVVRVCEMARWERLCRRCGGPARVFDVSAGSGSAVDGCLVGAGLGLRDMMCLYMLYDRLMGFLFVW</sequence>
<name>A0A2P5EEI2_TREOI</name>
<evidence type="ECO:0000313" key="2">
    <source>
        <dbReference type="Proteomes" id="UP000237000"/>
    </source>
</evidence>
<comment type="caution">
    <text evidence="1">The sequence shown here is derived from an EMBL/GenBank/DDBJ whole genome shotgun (WGS) entry which is preliminary data.</text>
</comment>
<organism evidence="1 2">
    <name type="scientific">Trema orientale</name>
    <name type="common">Charcoal tree</name>
    <name type="synonym">Celtis orientalis</name>
    <dbReference type="NCBI Taxonomy" id="63057"/>
    <lineage>
        <taxon>Eukaryota</taxon>
        <taxon>Viridiplantae</taxon>
        <taxon>Streptophyta</taxon>
        <taxon>Embryophyta</taxon>
        <taxon>Tracheophyta</taxon>
        <taxon>Spermatophyta</taxon>
        <taxon>Magnoliopsida</taxon>
        <taxon>eudicotyledons</taxon>
        <taxon>Gunneridae</taxon>
        <taxon>Pentapetalae</taxon>
        <taxon>rosids</taxon>
        <taxon>fabids</taxon>
        <taxon>Rosales</taxon>
        <taxon>Cannabaceae</taxon>
        <taxon>Trema</taxon>
    </lineage>
</organism>
<protein>
    <submittedName>
        <fullName evidence="1">Uncharacterized protein</fullName>
    </submittedName>
</protein>